<gene>
    <name evidence="1" type="ORF">O181_043199</name>
</gene>
<dbReference type="Proteomes" id="UP000765509">
    <property type="component" value="Unassembled WGS sequence"/>
</dbReference>
<dbReference type="PANTHER" id="PTHR11439">
    <property type="entry name" value="GAG-POL-RELATED RETROTRANSPOSON"/>
    <property type="match status" value="1"/>
</dbReference>
<organism evidence="1 2">
    <name type="scientific">Austropuccinia psidii MF-1</name>
    <dbReference type="NCBI Taxonomy" id="1389203"/>
    <lineage>
        <taxon>Eukaryota</taxon>
        <taxon>Fungi</taxon>
        <taxon>Dikarya</taxon>
        <taxon>Basidiomycota</taxon>
        <taxon>Pucciniomycotina</taxon>
        <taxon>Pucciniomycetes</taxon>
        <taxon>Pucciniales</taxon>
        <taxon>Sphaerophragmiaceae</taxon>
        <taxon>Austropuccinia</taxon>
    </lineage>
</organism>
<keyword evidence="2" id="KW-1185">Reference proteome</keyword>
<dbReference type="OrthoDB" id="430476at2759"/>
<sequence length="148" mass="17227">MEAQTDIFYAVSALSQFLEKPGITHFRELIHILRYLRDSADVCITYKKGIEENSVAYSNADWGNFRVTCRFVLHHLIIFNRGLVVWKTKKHPNVSLFSAEVEYKLLCNLASEVLWFQKFCNKVKLTKNSQQMKVYEDKKGCIDTANNN</sequence>
<proteinExistence type="predicted"/>
<dbReference type="AlphaFoldDB" id="A0A9Q3HI71"/>
<evidence type="ECO:0008006" key="3">
    <source>
        <dbReference type="Google" id="ProtNLM"/>
    </source>
</evidence>
<evidence type="ECO:0000313" key="2">
    <source>
        <dbReference type="Proteomes" id="UP000765509"/>
    </source>
</evidence>
<comment type="caution">
    <text evidence="1">The sequence shown here is derived from an EMBL/GenBank/DDBJ whole genome shotgun (WGS) entry which is preliminary data.</text>
</comment>
<dbReference type="CDD" id="cd09272">
    <property type="entry name" value="RNase_HI_RT_Ty1"/>
    <property type="match status" value="1"/>
</dbReference>
<evidence type="ECO:0000313" key="1">
    <source>
        <dbReference type="EMBL" id="MBW0503484.1"/>
    </source>
</evidence>
<reference evidence="1" key="1">
    <citation type="submission" date="2021-03" db="EMBL/GenBank/DDBJ databases">
        <title>Draft genome sequence of rust myrtle Austropuccinia psidii MF-1, a brazilian biotype.</title>
        <authorList>
            <person name="Quecine M.C."/>
            <person name="Pachon D.M.R."/>
            <person name="Bonatelli M.L."/>
            <person name="Correr F.H."/>
            <person name="Franceschini L.M."/>
            <person name="Leite T.F."/>
            <person name="Margarido G.R.A."/>
            <person name="Almeida C.A."/>
            <person name="Ferrarezi J.A."/>
            <person name="Labate C.A."/>
        </authorList>
    </citation>
    <scope>NUCLEOTIDE SEQUENCE</scope>
    <source>
        <strain evidence="1">MF-1</strain>
    </source>
</reference>
<name>A0A9Q3HI71_9BASI</name>
<protein>
    <recommendedName>
        <fullName evidence="3">Reverse transcriptase Ty1/copia-type domain-containing protein</fullName>
    </recommendedName>
</protein>
<dbReference type="PANTHER" id="PTHR11439:SF463">
    <property type="entry name" value="REVERSE TRANSCRIPTASE TY1_COPIA-TYPE DOMAIN-CONTAINING PROTEIN"/>
    <property type="match status" value="1"/>
</dbReference>
<dbReference type="EMBL" id="AVOT02017421">
    <property type="protein sequence ID" value="MBW0503484.1"/>
    <property type="molecule type" value="Genomic_DNA"/>
</dbReference>
<accession>A0A9Q3HI71</accession>